<feature type="region of interest" description="Disordered" evidence="1">
    <location>
        <begin position="72"/>
        <end position="220"/>
    </location>
</feature>
<evidence type="ECO:0000313" key="3">
    <source>
        <dbReference type="EMBL" id="KAK7085633.1"/>
    </source>
</evidence>
<keyword evidence="2" id="KW-0812">Transmembrane</keyword>
<sequence length="380" mass="41108">MDTRYTKAIIMLVVGFPILMAGVIIDKALENGSGTPRQSTITIARLMMATGAIMVTVGIFFCCTITLNKKEKVRSPRPLPNTIRDVEAPPLISPLQPQAPQPKHSTPKRKTPHTSSGIRLLSYSPTTGNNNLSSNMESSVTHQTNNSPSAPPHTGHLPVLSNQETGRFSSASSSTHEIVQYPSTSGTQILRKHKGASGSKNANQNRRKTSSSQRISQYRSTSPLEIISQYSSTTSTQNINLNSGSTGIQHVLHHTASSGEHNVTYQVSSTDMAKLLMAAKKTMDPKSFEEITRTYHIAFLATPGRQAPYPNVRIESSSKVSSDEELSKSSKSSKSSSTTCKHKAKKVEIVEEVSPDVSESPSAPSIQNSSPEIKPPPYSP</sequence>
<feature type="compositionally biased region" description="Low complexity" evidence="1">
    <location>
        <begin position="355"/>
        <end position="365"/>
    </location>
</feature>
<name>A0AAN8XTU3_HALRR</name>
<feature type="transmembrane region" description="Helical" evidence="2">
    <location>
        <begin position="6"/>
        <end position="25"/>
    </location>
</feature>
<feature type="region of interest" description="Disordered" evidence="1">
    <location>
        <begin position="307"/>
        <end position="380"/>
    </location>
</feature>
<accession>A0AAN8XTU3</accession>
<evidence type="ECO:0000313" key="4">
    <source>
        <dbReference type="Proteomes" id="UP001381693"/>
    </source>
</evidence>
<dbReference type="EMBL" id="JAXCGZ010000706">
    <property type="protein sequence ID" value="KAK7085633.1"/>
    <property type="molecule type" value="Genomic_DNA"/>
</dbReference>
<keyword evidence="4" id="KW-1185">Reference proteome</keyword>
<feature type="compositionally biased region" description="Polar residues" evidence="1">
    <location>
        <begin position="198"/>
        <end position="220"/>
    </location>
</feature>
<dbReference type="Proteomes" id="UP001381693">
    <property type="component" value="Unassembled WGS sequence"/>
</dbReference>
<organism evidence="3 4">
    <name type="scientific">Halocaridina rubra</name>
    <name type="common">Hawaiian red shrimp</name>
    <dbReference type="NCBI Taxonomy" id="373956"/>
    <lineage>
        <taxon>Eukaryota</taxon>
        <taxon>Metazoa</taxon>
        <taxon>Ecdysozoa</taxon>
        <taxon>Arthropoda</taxon>
        <taxon>Crustacea</taxon>
        <taxon>Multicrustacea</taxon>
        <taxon>Malacostraca</taxon>
        <taxon>Eumalacostraca</taxon>
        <taxon>Eucarida</taxon>
        <taxon>Decapoda</taxon>
        <taxon>Pleocyemata</taxon>
        <taxon>Caridea</taxon>
        <taxon>Atyoidea</taxon>
        <taxon>Atyidae</taxon>
        <taxon>Halocaridina</taxon>
    </lineage>
</organism>
<proteinExistence type="predicted"/>
<feature type="compositionally biased region" description="Polar residues" evidence="1">
    <location>
        <begin position="160"/>
        <end position="188"/>
    </location>
</feature>
<gene>
    <name evidence="3" type="ORF">SK128_026704</name>
</gene>
<keyword evidence="2" id="KW-1133">Transmembrane helix</keyword>
<feature type="compositionally biased region" description="Polar residues" evidence="1">
    <location>
        <begin position="113"/>
        <end position="148"/>
    </location>
</feature>
<comment type="caution">
    <text evidence="3">The sequence shown here is derived from an EMBL/GenBank/DDBJ whole genome shotgun (WGS) entry which is preliminary data.</text>
</comment>
<feature type="transmembrane region" description="Helical" evidence="2">
    <location>
        <begin position="46"/>
        <end position="67"/>
    </location>
</feature>
<reference evidence="3 4" key="1">
    <citation type="submission" date="2023-11" db="EMBL/GenBank/DDBJ databases">
        <title>Halocaridina rubra genome assembly.</title>
        <authorList>
            <person name="Smith C."/>
        </authorList>
    </citation>
    <scope>NUCLEOTIDE SEQUENCE [LARGE SCALE GENOMIC DNA]</scope>
    <source>
        <strain evidence="3">EP-1</strain>
        <tissue evidence="3">Whole</tissue>
    </source>
</reference>
<evidence type="ECO:0000256" key="2">
    <source>
        <dbReference type="SAM" id="Phobius"/>
    </source>
</evidence>
<dbReference type="AlphaFoldDB" id="A0AAN8XTU3"/>
<protein>
    <submittedName>
        <fullName evidence="3">Uncharacterized protein</fullName>
    </submittedName>
</protein>
<keyword evidence="2" id="KW-0472">Membrane</keyword>
<evidence type="ECO:0000256" key="1">
    <source>
        <dbReference type="SAM" id="MobiDB-lite"/>
    </source>
</evidence>